<protein>
    <submittedName>
        <fullName evidence="1">Uncharacterized protein</fullName>
    </submittedName>
</protein>
<accession>A0A132NQJ5</accession>
<dbReference type="AlphaFoldDB" id="A0A132NQJ5"/>
<dbReference type="EMBL" id="JXTI01000121">
    <property type="protein sequence ID" value="KWX12355.1"/>
    <property type="molecule type" value="Genomic_DNA"/>
</dbReference>
<gene>
    <name evidence="1" type="ORF">QR46_3656</name>
</gene>
<evidence type="ECO:0000313" key="2">
    <source>
        <dbReference type="Proteomes" id="UP000070089"/>
    </source>
</evidence>
<organism evidence="1 2">
    <name type="scientific">Giardia duodenalis assemblage B</name>
    <dbReference type="NCBI Taxonomy" id="1394984"/>
    <lineage>
        <taxon>Eukaryota</taxon>
        <taxon>Metamonada</taxon>
        <taxon>Diplomonadida</taxon>
        <taxon>Hexamitidae</taxon>
        <taxon>Giardiinae</taxon>
        <taxon>Giardia</taxon>
    </lineage>
</organism>
<reference evidence="1 2" key="1">
    <citation type="journal article" date="2015" name="Mol. Biochem. Parasitol.">
        <title>Identification of polymorphic genes for use in assemblage B genotyping assays through comparative genomics of multiple assemblage B Giardia duodenalis isolates.</title>
        <authorList>
            <person name="Wielinga C."/>
            <person name="Thompson R.C."/>
            <person name="Monis P."/>
            <person name="Ryan U."/>
        </authorList>
    </citation>
    <scope>NUCLEOTIDE SEQUENCE [LARGE SCALE GENOMIC DNA]</scope>
    <source>
        <strain evidence="1 2">BAH15c1</strain>
    </source>
</reference>
<dbReference type="Proteomes" id="UP000070089">
    <property type="component" value="Unassembled WGS sequence"/>
</dbReference>
<evidence type="ECO:0000313" key="1">
    <source>
        <dbReference type="EMBL" id="KWX12355.1"/>
    </source>
</evidence>
<comment type="caution">
    <text evidence="1">The sequence shown here is derived from an EMBL/GenBank/DDBJ whole genome shotgun (WGS) entry which is preliminary data.</text>
</comment>
<name>A0A132NQJ5_GIAIN</name>
<dbReference type="VEuPathDB" id="GiardiaDB:QR46_3656"/>
<proteinExistence type="predicted"/>
<dbReference type="OrthoDB" id="10251228at2759"/>
<sequence>MNKLIYFNHDRTLWDLCEGKVCRYEGRIFVISSVVEIKLSMEQPEMCNAGIDAPICNNVAEAGLASDGNPSEAALKLKTSLIEAERLLRAIKMDFKNLQTLANDECTLA</sequence>